<organism evidence="1 2">
    <name type="scientific">Vibrio ostreae</name>
    <dbReference type="NCBI Taxonomy" id="2841925"/>
    <lineage>
        <taxon>Bacteria</taxon>
        <taxon>Pseudomonadati</taxon>
        <taxon>Pseudomonadota</taxon>
        <taxon>Gammaproteobacteria</taxon>
        <taxon>Vibrionales</taxon>
        <taxon>Vibrionaceae</taxon>
        <taxon>Vibrio</taxon>
    </lineage>
</organism>
<keyword evidence="2" id="KW-1185">Reference proteome</keyword>
<proteinExistence type="predicted"/>
<evidence type="ECO:0000313" key="2">
    <source>
        <dbReference type="Proteomes" id="UP000694232"/>
    </source>
</evidence>
<name>A0A975UC18_9VIBR</name>
<protein>
    <submittedName>
        <fullName evidence="1">Uncharacterized protein</fullName>
    </submittedName>
</protein>
<dbReference type="KEGG" id="vos:KNV97_12395"/>
<dbReference type="Proteomes" id="UP000694232">
    <property type="component" value="Chromosome 1"/>
</dbReference>
<gene>
    <name evidence="1" type="ORF">KNV97_12395</name>
</gene>
<dbReference type="EMBL" id="CP076643">
    <property type="protein sequence ID" value="QXO18998.1"/>
    <property type="molecule type" value="Genomic_DNA"/>
</dbReference>
<sequence>MSDRTMILSPAFRLRLLYVALPFYWHISGTLAVDMRQNEDELLCLLTTETERLR</sequence>
<evidence type="ECO:0000313" key="1">
    <source>
        <dbReference type="EMBL" id="QXO18998.1"/>
    </source>
</evidence>
<accession>A0A975UC18</accession>
<dbReference type="AlphaFoldDB" id="A0A975UC18"/>
<reference evidence="1" key="1">
    <citation type="submission" date="2021-06" db="EMBL/GenBank/DDBJ databases">
        <title>Vibrio nov. sp., novel gut bacterium isolated from Yellow Sea oyster.</title>
        <authorList>
            <person name="Muhammad N."/>
            <person name="Nguyen T.H."/>
            <person name="Lee Y.-J."/>
            <person name="Ko J."/>
            <person name="Kim S.-G."/>
        </authorList>
    </citation>
    <scope>NUCLEOTIDE SEQUENCE</scope>
    <source>
        <strain evidence="1">OG9-811</strain>
    </source>
</reference>
<dbReference type="RefSeq" id="WP_218563244.1">
    <property type="nucleotide sequence ID" value="NZ_CP076643.1"/>
</dbReference>